<evidence type="ECO:0000256" key="1">
    <source>
        <dbReference type="SAM" id="Phobius"/>
    </source>
</evidence>
<keyword evidence="1" id="KW-0812">Transmembrane</keyword>
<keyword evidence="4" id="KW-1185">Reference proteome</keyword>
<keyword evidence="2" id="KW-0732">Signal</keyword>
<dbReference type="InterPro" id="IPR022472">
    <property type="entry name" value="VPLPA-CTERM"/>
</dbReference>
<proteinExistence type="predicted"/>
<organism evidence="3 4">
    <name type="scientific">Roseobacter fucihabitans</name>
    <dbReference type="NCBI Taxonomy" id="1537242"/>
    <lineage>
        <taxon>Bacteria</taxon>
        <taxon>Pseudomonadati</taxon>
        <taxon>Pseudomonadota</taxon>
        <taxon>Alphaproteobacteria</taxon>
        <taxon>Rhodobacterales</taxon>
        <taxon>Roseobacteraceae</taxon>
        <taxon>Roseobacter</taxon>
    </lineage>
</organism>
<keyword evidence="1" id="KW-1133">Transmembrane helix</keyword>
<evidence type="ECO:0000256" key="2">
    <source>
        <dbReference type="SAM" id="SignalP"/>
    </source>
</evidence>
<dbReference type="RefSeq" id="WP_187432194.1">
    <property type="nucleotide sequence ID" value="NZ_CP143423.1"/>
</dbReference>
<feature type="chain" id="PRO_5046488815" description="VPLPA-CTERM protein sorting domain-containing protein" evidence="2">
    <location>
        <begin position="28"/>
        <end position="254"/>
    </location>
</feature>
<evidence type="ECO:0000313" key="3">
    <source>
        <dbReference type="EMBL" id="WVX48246.1"/>
    </source>
</evidence>
<reference evidence="4" key="2">
    <citation type="submission" date="2024-01" db="EMBL/GenBank/DDBJ databases">
        <title>Roseobacter fucihabitans sp. nov., isolated from the brown alga Fucus spiralis.</title>
        <authorList>
            <person name="Hahnke S."/>
            <person name="Berger M."/>
            <person name="Schlingloff A."/>
            <person name="Athale I."/>
            <person name="Neumann-Schaal M."/>
            <person name="Adenaya A."/>
            <person name="Poehlein A."/>
            <person name="Daniel R."/>
            <person name="Pertersen J."/>
            <person name="Brinkhoff T."/>
        </authorList>
    </citation>
    <scope>NUCLEOTIDE SEQUENCE [LARGE SCALE GENOMIC DNA]</scope>
    <source>
        <strain evidence="4">B14</strain>
    </source>
</reference>
<sequence>MIFNTVKTGAVAVALSAALFLGVKAEAATATPYAGSYEATNVNTGGNDHTVWLPGLFGSAASAYWQFVGGAGDFKVGAGNATASLNGLIDNNSNSSLQLDLAVEYTLLSPNAPGGGGTKNGGFASGLSAAAKDALKDTWSYFDIKSATLTGVGALAGLKLSLTPYPLDPKEIPFQLGESANDKNQGLGGAGWFTWNIDSQATGGNFVAQANGSSNKHGDININIAPVPLPAAGLMLLVGLGGLGALRARKNKTT</sequence>
<evidence type="ECO:0008006" key="5">
    <source>
        <dbReference type="Google" id="ProtNLM"/>
    </source>
</evidence>
<accession>A0ABZ2BQX3</accession>
<protein>
    <recommendedName>
        <fullName evidence="5">VPLPA-CTERM protein sorting domain-containing protein</fullName>
    </recommendedName>
</protein>
<evidence type="ECO:0000313" key="4">
    <source>
        <dbReference type="Proteomes" id="UP001318682"/>
    </source>
</evidence>
<name>A0ABZ2BQX3_9RHOB</name>
<gene>
    <name evidence="3" type="ORF">ROLI_013260</name>
</gene>
<dbReference type="Proteomes" id="UP001318682">
    <property type="component" value="Chromosome"/>
</dbReference>
<keyword evidence="1" id="KW-0472">Membrane</keyword>
<feature type="signal peptide" evidence="2">
    <location>
        <begin position="1"/>
        <end position="27"/>
    </location>
</feature>
<reference evidence="3 4" key="1">
    <citation type="submission" date="2015-07" db="EMBL/GenBank/DDBJ databases">
        <authorList>
            <person name="Voget S."/>
            <person name="Dogs M."/>
            <person name="Brinkhoff T.H."/>
            <person name="Daniel R."/>
        </authorList>
    </citation>
    <scope>NUCLEOTIDE SEQUENCE [LARGE SCALE GENOMIC DNA]</scope>
    <source>
        <strain evidence="3 4">B14</strain>
    </source>
</reference>
<dbReference type="EMBL" id="CP143423">
    <property type="protein sequence ID" value="WVX48246.1"/>
    <property type="molecule type" value="Genomic_DNA"/>
</dbReference>
<feature type="transmembrane region" description="Helical" evidence="1">
    <location>
        <begin position="227"/>
        <end position="246"/>
    </location>
</feature>
<dbReference type="NCBIfam" id="TIGR03370">
    <property type="entry name" value="VPLPA-CTERM"/>
    <property type="match status" value="1"/>
</dbReference>